<evidence type="ECO:0000256" key="5">
    <source>
        <dbReference type="ARBA" id="ARBA00023136"/>
    </source>
</evidence>
<evidence type="ECO:0000313" key="8">
    <source>
        <dbReference type="Proteomes" id="UP000060513"/>
    </source>
</evidence>
<dbReference type="Pfam" id="PF01810">
    <property type="entry name" value="LysE"/>
    <property type="match status" value="1"/>
</dbReference>
<dbReference type="PATRIC" id="fig|38300.4.peg.1731"/>
<dbReference type="EMBL" id="CP011340">
    <property type="protein sequence ID" value="ALC19932.1"/>
    <property type="molecule type" value="Genomic_DNA"/>
</dbReference>
<reference evidence="7 8" key="1">
    <citation type="submission" date="2015-08" db="EMBL/GenBank/DDBJ databases">
        <title>Genome sequence of the pristinamycin over-producing bacterium Streptomyces pristinaespiralis HCCB10218.</title>
        <authorList>
            <person name="Tian J."/>
            <person name="Yang J."/>
            <person name="Li L."/>
            <person name="Ruan L."/>
            <person name="Wei W."/>
            <person name="Zheng G."/>
            <person name="Wei Z."/>
            <person name="Yang S."/>
            <person name="Ge M."/>
            <person name="Jiang W."/>
            <person name="Lu Y."/>
        </authorList>
    </citation>
    <scope>NUCLEOTIDE SEQUENCE [LARGE SCALE GENOMIC DNA]</scope>
    <source>
        <strain evidence="7 8">HCCB 10218</strain>
    </source>
</reference>
<gene>
    <name evidence="7" type="ORF">SPRI_1626</name>
</gene>
<dbReference type="KEGG" id="spri:SPRI_1626"/>
<protein>
    <submittedName>
        <fullName evidence="7">Lysine transporter LysE</fullName>
    </submittedName>
</protein>
<keyword evidence="2" id="KW-1003">Cell membrane</keyword>
<evidence type="ECO:0000256" key="6">
    <source>
        <dbReference type="SAM" id="Phobius"/>
    </source>
</evidence>
<feature type="transmembrane region" description="Helical" evidence="6">
    <location>
        <begin position="185"/>
        <end position="204"/>
    </location>
</feature>
<evidence type="ECO:0000256" key="3">
    <source>
        <dbReference type="ARBA" id="ARBA00022692"/>
    </source>
</evidence>
<dbReference type="GO" id="GO:0005886">
    <property type="term" value="C:plasma membrane"/>
    <property type="evidence" value="ECO:0007669"/>
    <property type="project" value="UniProtKB-SubCell"/>
</dbReference>
<feature type="transmembrane region" description="Helical" evidence="6">
    <location>
        <begin position="150"/>
        <end position="173"/>
    </location>
</feature>
<proteinExistence type="predicted"/>
<dbReference type="OMA" id="GCYAVVA"/>
<keyword evidence="5 6" id="KW-0472">Membrane</keyword>
<evidence type="ECO:0000313" key="7">
    <source>
        <dbReference type="EMBL" id="ALC19932.1"/>
    </source>
</evidence>
<dbReference type="STRING" id="38300.SPRI_1626"/>
<dbReference type="PANTHER" id="PTHR30086">
    <property type="entry name" value="ARGININE EXPORTER PROTEIN ARGO"/>
    <property type="match status" value="1"/>
</dbReference>
<keyword evidence="4 6" id="KW-1133">Transmembrane helix</keyword>
<feature type="transmembrane region" description="Helical" evidence="6">
    <location>
        <begin position="112"/>
        <end position="138"/>
    </location>
</feature>
<dbReference type="InterPro" id="IPR001123">
    <property type="entry name" value="LeuE-type"/>
</dbReference>
<sequence length="206" mass="20903">MDDVLISGALAGFGIAMPVGAVTVMIVTLSAQTSLRTGLAGAMGTATADGLYALIAALTGAALAGLLRPVAGPMRWTAAVVLLALAAKGLADAVRRSLDPGSVRQVEEKRPFSVYLQFLGLTVLNPLTIVYFSALVLALRNDDWPPMGGLMFVVAAFAASASWQALLAVGGALVGRALTSDKGRLGTALVGNGVIIFLAARLLLGG</sequence>
<organism evidence="7">
    <name type="scientific">Streptomyces pristinaespiralis</name>
    <dbReference type="NCBI Taxonomy" id="38300"/>
    <lineage>
        <taxon>Bacteria</taxon>
        <taxon>Bacillati</taxon>
        <taxon>Actinomycetota</taxon>
        <taxon>Actinomycetes</taxon>
        <taxon>Kitasatosporales</taxon>
        <taxon>Streptomycetaceae</taxon>
        <taxon>Streptomyces</taxon>
    </lineage>
</organism>
<name>A0A0M4DPJ3_STRPR</name>
<evidence type="ECO:0000256" key="2">
    <source>
        <dbReference type="ARBA" id="ARBA00022475"/>
    </source>
</evidence>
<evidence type="ECO:0000256" key="1">
    <source>
        <dbReference type="ARBA" id="ARBA00004651"/>
    </source>
</evidence>
<evidence type="ECO:0000256" key="4">
    <source>
        <dbReference type="ARBA" id="ARBA00022989"/>
    </source>
</evidence>
<dbReference type="Proteomes" id="UP000060513">
    <property type="component" value="Chromosome"/>
</dbReference>
<keyword evidence="3 6" id="KW-0812">Transmembrane</keyword>
<dbReference type="PANTHER" id="PTHR30086:SF20">
    <property type="entry name" value="ARGININE EXPORTER PROTEIN ARGO-RELATED"/>
    <property type="match status" value="1"/>
</dbReference>
<feature type="transmembrane region" description="Helical" evidence="6">
    <location>
        <begin position="50"/>
        <end position="67"/>
    </location>
</feature>
<dbReference type="GO" id="GO:0015171">
    <property type="term" value="F:amino acid transmembrane transporter activity"/>
    <property type="evidence" value="ECO:0007669"/>
    <property type="project" value="TreeGrafter"/>
</dbReference>
<dbReference type="AlphaFoldDB" id="A0A0M4DPJ3"/>
<feature type="transmembrane region" description="Helical" evidence="6">
    <location>
        <begin position="6"/>
        <end position="29"/>
    </location>
</feature>
<dbReference type="GeneID" id="97237317"/>
<dbReference type="RefSeq" id="WP_005310201.1">
    <property type="nucleotide sequence ID" value="NZ_CP011340.1"/>
</dbReference>
<accession>A0A0M4DPJ3</accession>
<comment type="subcellular location">
    <subcellularLocation>
        <location evidence="1">Cell membrane</location>
        <topology evidence="1">Multi-pass membrane protein</topology>
    </subcellularLocation>
</comment>